<dbReference type="SMART" id="SM00827">
    <property type="entry name" value="PKS_AT"/>
    <property type="match status" value="1"/>
</dbReference>
<evidence type="ECO:0000256" key="2">
    <source>
        <dbReference type="ARBA" id="ARBA00018953"/>
    </source>
</evidence>
<keyword evidence="3 6" id="KW-0808">Transferase</keyword>
<comment type="caution">
    <text evidence="9">The sequence shown here is derived from an EMBL/GenBank/DDBJ whole genome shotgun (WGS) entry which is preliminary data.</text>
</comment>
<dbReference type="PIRSF" id="PIRSF000446">
    <property type="entry name" value="Mct"/>
    <property type="match status" value="1"/>
</dbReference>
<feature type="domain" description="Malonyl-CoA:ACP transacylase (MAT)" evidence="8">
    <location>
        <begin position="28"/>
        <end position="324"/>
    </location>
</feature>
<evidence type="ECO:0000256" key="1">
    <source>
        <dbReference type="ARBA" id="ARBA00013258"/>
    </source>
</evidence>
<evidence type="ECO:0000256" key="4">
    <source>
        <dbReference type="ARBA" id="ARBA00023315"/>
    </source>
</evidence>
<dbReference type="Proteomes" id="UP000318212">
    <property type="component" value="Unassembled WGS sequence"/>
</dbReference>
<dbReference type="SUPFAM" id="SSF52151">
    <property type="entry name" value="FabD/lysophospholipase-like"/>
    <property type="match status" value="1"/>
</dbReference>
<dbReference type="InterPro" id="IPR004410">
    <property type="entry name" value="Malonyl_CoA-ACP_transAc_FabD"/>
</dbReference>
<dbReference type="AlphaFoldDB" id="A0A507ZXV9"/>
<keyword evidence="10" id="KW-1185">Reference proteome</keyword>
<evidence type="ECO:0000256" key="7">
    <source>
        <dbReference type="PIRSR" id="PIRSR000446-1"/>
    </source>
</evidence>
<name>A0A507ZXV9_9GAMM</name>
<dbReference type="InterPro" id="IPR016035">
    <property type="entry name" value="Acyl_Trfase/lysoPLipase"/>
</dbReference>
<organism evidence="9 10">
    <name type="scientific">Marilutibacter aestuarii</name>
    <dbReference type="NCBI Taxonomy" id="1706195"/>
    <lineage>
        <taxon>Bacteria</taxon>
        <taxon>Pseudomonadati</taxon>
        <taxon>Pseudomonadota</taxon>
        <taxon>Gammaproteobacteria</taxon>
        <taxon>Lysobacterales</taxon>
        <taxon>Lysobacteraceae</taxon>
        <taxon>Marilutibacter</taxon>
    </lineage>
</organism>
<dbReference type="EC" id="2.3.1.39" evidence="1 6"/>
<dbReference type="InterPro" id="IPR001227">
    <property type="entry name" value="Ac_transferase_dom_sf"/>
</dbReference>
<dbReference type="GO" id="GO:0006633">
    <property type="term" value="P:fatty acid biosynthetic process"/>
    <property type="evidence" value="ECO:0007669"/>
    <property type="project" value="TreeGrafter"/>
</dbReference>
<dbReference type="OrthoDB" id="9808564at2"/>
<gene>
    <name evidence="9" type="primary">fabD</name>
    <name evidence="9" type="ORF">FKV25_11655</name>
</gene>
<dbReference type="InterPro" id="IPR024925">
    <property type="entry name" value="Malonyl_CoA-ACP_transAc"/>
</dbReference>
<comment type="similarity">
    <text evidence="6">Belongs to the fabD family.</text>
</comment>
<feature type="active site" evidence="7">
    <location>
        <position position="223"/>
    </location>
</feature>
<feature type="active site" evidence="7">
    <location>
        <position position="113"/>
    </location>
</feature>
<dbReference type="SUPFAM" id="SSF55048">
    <property type="entry name" value="Probable ACP-binding domain of malonyl-CoA ACP transacylase"/>
    <property type="match status" value="1"/>
</dbReference>
<dbReference type="InterPro" id="IPR014043">
    <property type="entry name" value="Acyl_transferase_dom"/>
</dbReference>
<dbReference type="EMBL" id="VICE01000108">
    <property type="protein sequence ID" value="TQD42339.1"/>
    <property type="molecule type" value="Genomic_DNA"/>
</dbReference>
<keyword evidence="4 6" id="KW-0012">Acyltransferase</keyword>
<evidence type="ECO:0000313" key="10">
    <source>
        <dbReference type="Proteomes" id="UP000318212"/>
    </source>
</evidence>
<dbReference type="InterPro" id="IPR016036">
    <property type="entry name" value="Malonyl_transacylase_ACP-bd"/>
</dbReference>
<dbReference type="FunFam" id="3.30.70.250:FF:000001">
    <property type="entry name" value="Malonyl CoA-acyl carrier protein transacylase"/>
    <property type="match status" value="1"/>
</dbReference>
<dbReference type="GO" id="GO:0004314">
    <property type="term" value="F:[acyl-carrier-protein] S-malonyltransferase activity"/>
    <property type="evidence" value="ECO:0007669"/>
    <property type="project" value="UniProtKB-EC"/>
</dbReference>
<reference evidence="9 10" key="1">
    <citation type="submission" date="2019-06" db="EMBL/GenBank/DDBJ databases">
        <title>Lysobacter alkalisoli sp. nov. isolated from saline soil.</title>
        <authorList>
            <person name="Sun J.-Q."/>
            <person name="Xu L."/>
        </authorList>
    </citation>
    <scope>NUCLEOTIDE SEQUENCE [LARGE SCALE GENOMIC DNA]</scope>
    <source>
        <strain evidence="9 10">JCM 31130</strain>
    </source>
</reference>
<evidence type="ECO:0000259" key="8">
    <source>
        <dbReference type="SMART" id="SM00827"/>
    </source>
</evidence>
<sequence>MRASFPLSVRVTQAASTPQAVDSTLAFVFPGQGSQSVGMLSELAALDPLVQACFEEAGEGADADLWTLAQQGPEERLNTTEFTQPALLAAGVAAWRLWHARGGAMPGALAGHSLGEYTALVAAGALSLVDAARLVRLRGQLMQDAAPAGSGGMAAVLGAEDALVIEACEAVSSPGEVVVPANFNSPGQIVIGGHAAAVDAALVRLAEQGVRKAVKLAVSVPSHTPLMREAADKLAVAMDDIAWQAPRLPVVQNVDARVHAEVADIRQALVRQLYLPVQWTGCVQALAGQGVERLVECGPGKVLAGLAKRIDKSLDARAIGTAGDFDKALGDWR</sequence>
<evidence type="ECO:0000256" key="6">
    <source>
        <dbReference type="PIRNR" id="PIRNR000446"/>
    </source>
</evidence>
<dbReference type="Gene3D" id="3.40.366.10">
    <property type="entry name" value="Malonyl-Coenzyme A Acyl Carrier Protein, domain 2"/>
    <property type="match status" value="1"/>
</dbReference>
<dbReference type="NCBIfam" id="TIGR00128">
    <property type="entry name" value="fabD"/>
    <property type="match status" value="1"/>
</dbReference>
<dbReference type="PANTHER" id="PTHR42681:SF1">
    <property type="entry name" value="MALONYL-COA-ACYL CARRIER PROTEIN TRANSACYLASE, MITOCHONDRIAL"/>
    <property type="match status" value="1"/>
</dbReference>
<evidence type="ECO:0000256" key="3">
    <source>
        <dbReference type="ARBA" id="ARBA00022679"/>
    </source>
</evidence>
<dbReference type="Pfam" id="PF00698">
    <property type="entry name" value="Acyl_transf_1"/>
    <property type="match status" value="1"/>
</dbReference>
<dbReference type="Gene3D" id="3.30.70.250">
    <property type="entry name" value="Malonyl-CoA ACP transacylase, ACP-binding"/>
    <property type="match status" value="1"/>
</dbReference>
<dbReference type="InterPro" id="IPR050858">
    <property type="entry name" value="Mal-CoA-ACP_Trans/PKS_FabD"/>
</dbReference>
<accession>A0A507ZXV9</accession>
<evidence type="ECO:0000256" key="5">
    <source>
        <dbReference type="ARBA" id="ARBA00048462"/>
    </source>
</evidence>
<dbReference type="PANTHER" id="PTHR42681">
    <property type="entry name" value="MALONYL-COA-ACYL CARRIER PROTEIN TRANSACYLASE, MITOCHONDRIAL"/>
    <property type="match status" value="1"/>
</dbReference>
<dbReference type="GO" id="GO:0005829">
    <property type="term" value="C:cytosol"/>
    <property type="evidence" value="ECO:0007669"/>
    <property type="project" value="TreeGrafter"/>
</dbReference>
<comment type="catalytic activity">
    <reaction evidence="5 6">
        <text>holo-[ACP] + malonyl-CoA = malonyl-[ACP] + CoA</text>
        <dbReference type="Rhea" id="RHEA:41792"/>
        <dbReference type="Rhea" id="RHEA-COMP:9623"/>
        <dbReference type="Rhea" id="RHEA-COMP:9685"/>
        <dbReference type="ChEBI" id="CHEBI:57287"/>
        <dbReference type="ChEBI" id="CHEBI:57384"/>
        <dbReference type="ChEBI" id="CHEBI:64479"/>
        <dbReference type="ChEBI" id="CHEBI:78449"/>
        <dbReference type="EC" id="2.3.1.39"/>
    </reaction>
</comment>
<proteinExistence type="inferred from homology"/>
<protein>
    <recommendedName>
        <fullName evidence="2 6">Malonyl CoA-acyl carrier protein transacylase</fullName>
        <ecNumber evidence="1 6">2.3.1.39</ecNumber>
    </recommendedName>
</protein>
<evidence type="ECO:0000313" key="9">
    <source>
        <dbReference type="EMBL" id="TQD42339.1"/>
    </source>
</evidence>